<reference evidence="3" key="1">
    <citation type="submission" date="2018-05" db="EMBL/GenBank/DDBJ databases">
        <authorList>
            <person name="Lanie J.A."/>
            <person name="Ng W.-L."/>
            <person name="Kazmierczak K.M."/>
            <person name="Andrzejewski T.M."/>
            <person name="Davidsen T.M."/>
            <person name="Wayne K.J."/>
            <person name="Tettelin H."/>
            <person name="Glass J.I."/>
            <person name="Rusch D."/>
            <person name="Podicherti R."/>
            <person name="Tsui H.-C.T."/>
            <person name="Winkler M.E."/>
        </authorList>
    </citation>
    <scope>NUCLEOTIDE SEQUENCE</scope>
</reference>
<protein>
    <recommendedName>
        <fullName evidence="2">Mandelate racemase/muconate lactonizing enzyme C-terminal domain-containing protein</fullName>
    </recommendedName>
</protein>
<dbReference type="EMBL" id="UINC01117615">
    <property type="protein sequence ID" value="SVC90162.1"/>
    <property type="molecule type" value="Genomic_DNA"/>
</dbReference>
<dbReference type="SUPFAM" id="SSF51604">
    <property type="entry name" value="Enolase C-terminal domain-like"/>
    <property type="match status" value="1"/>
</dbReference>
<feature type="domain" description="Mandelate racemase/muconate lactonizing enzyme C-terminal" evidence="2">
    <location>
        <begin position="145"/>
        <end position="242"/>
    </location>
</feature>
<sequence length="271" mass="30435">MNISRIEMTPVVVPARENAINSPGKAAPLHMLSVGASKGWSVQFDSLVKWILKIHTNDGITGIGESLRAVSEPQMREIAESLIGADPTNMNLRDLPIPYGRAYDGFECAIYDLVGKALSVPAYKLLGGAYRERVYCSAWFGQRDPEDAGRCASEFREMGYDCLKFKGSLDEDPVAVCKAIKDQAGEDFRVIIDPNTRWERPAEILPFLGRLEEIGNVWILEDPIPRWDLRNWRHLRRKSSIPLALHTAIPYAELFQKPQDVILAIQEEAVD</sequence>
<organism evidence="3">
    <name type="scientific">marine metagenome</name>
    <dbReference type="NCBI Taxonomy" id="408172"/>
    <lineage>
        <taxon>unclassified sequences</taxon>
        <taxon>metagenomes</taxon>
        <taxon>ecological metagenomes</taxon>
    </lineage>
</organism>
<feature type="non-terminal residue" evidence="3">
    <location>
        <position position="271"/>
    </location>
</feature>
<dbReference type="Gene3D" id="3.20.20.120">
    <property type="entry name" value="Enolase-like C-terminal domain"/>
    <property type="match status" value="1"/>
</dbReference>
<dbReference type="InterPro" id="IPR029065">
    <property type="entry name" value="Enolase_C-like"/>
</dbReference>
<dbReference type="Pfam" id="PF02746">
    <property type="entry name" value="MR_MLE_N"/>
    <property type="match status" value="1"/>
</dbReference>
<evidence type="ECO:0000259" key="2">
    <source>
        <dbReference type="SMART" id="SM00922"/>
    </source>
</evidence>
<evidence type="ECO:0000256" key="1">
    <source>
        <dbReference type="ARBA" id="ARBA00023239"/>
    </source>
</evidence>
<dbReference type="InterPro" id="IPR013341">
    <property type="entry name" value="Mandelate_racemase_N_dom"/>
</dbReference>
<name>A0A382QZ31_9ZZZZ</name>
<accession>A0A382QZ31</accession>
<proteinExistence type="predicted"/>
<evidence type="ECO:0000313" key="3">
    <source>
        <dbReference type="EMBL" id="SVC90162.1"/>
    </source>
</evidence>
<keyword evidence="1" id="KW-0456">Lyase</keyword>
<dbReference type="GO" id="GO:0016829">
    <property type="term" value="F:lyase activity"/>
    <property type="evidence" value="ECO:0007669"/>
    <property type="project" value="UniProtKB-KW"/>
</dbReference>
<dbReference type="AlphaFoldDB" id="A0A382QZ31"/>
<dbReference type="SUPFAM" id="SSF54826">
    <property type="entry name" value="Enolase N-terminal domain-like"/>
    <property type="match status" value="1"/>
</dbReference>
<dbReference type="SMART" id="SM00922">
    <property type="entry name" value="MR_MLE"/>
    <property type="match status" value="1"/>
</dbReference>
<dbReference type="InterPro" id="IPR029017">
    <property type="entry name" value="Enolase-like_N"/>
</dbReference>
<dbReference type="PANTHER" id="PTHR48080">
    <property type="entry name" value="D-GALACTONATE DEHYDRATASE-RELATED"/>
    <property type="match status" value="1"/>
</dbReference>
<dbReference type="InterPro" id="IPR013342">
    <property type="entry name" value="Mandelate_racemase_C"/>
</dbReference>
<dbReference type="Gene3D" id="3.30.390.10">
    <property type="entry name" value="Enolase-like, N-terminal domain"/>
    <property type="match status" value="1"/>
</dbReference>
<dbReference type="InterPro" id="IPR034593">
    <property type="entry name" value="DgoD-like"/>
</dbReference>
<dbReference type="Pfam" id="PF13378">
    <property type="entry name" value="MR_MLE_C"/>
    <property type="match status" value="1"/>
</dbReference>
<dbReference type="InterPro" id="IPR036849">
    <property type="entry name" value="Enolase-like_C_sf"/>
</dbReference>
<dbReference type="PANTHER" id="PTHR48080:SF2">
    <property type="entry name" value="D-GALACTONATE DEHYDRATASE"/>
    <property type="match status" value="1"/>
</dbReference>
<gene>
    <name evidence="3" type="ORF">METZ01_LOCUS343016</name>
</gene>